<evidence type="ECO:0000313" key="1">
    <source>
        <dbReference type="EMBL" id="ANC91743.1"/>
    </source>
</evidence>
<dbReference type="AlphaFoldDB" id="A0A160JFP9"/>
<dbReference type="InterPro" id="IPR045471">
    <property type="entry name" value="DUF6494"/>
</dbReference>
<accession>A0A160JFP9</accession>
<keyword evidence="2" id="KW-1185">Reference proteome</keyword>
<name>A0A160JFP9_9PROT</name>
<dbReference type="OrthoDB" id="7363684at2"/>
<protein>
    <submittedName>
        <fullName evidence="1">Uncharacterized protein</fullName>
    </submittedName>
</protein>
<evidence type="ECO:0000313" key="2">
    <source>
        <dbReference type="Proteomes" id="UP000077405"/>
    </source>
</evidence>
<dbReference type="RefSeq" id="WP_063634838.1">
    <property type="nucleotide sequence ID" value="NZ_CP015285.1"/>
</dbReference>
<organism evidence="1 2">
    <name type="scientific">Azospirillum humicireducens</name>
    <dbReference type="NCBI Taxonomy" id="1226968"/>
    <lineage>
        <taxon>Bacteria</taxon>
        <taxon>Pseudomonadati</taxon>
        <taxon>Pseudomonadota</taxon>
        <taxon>Alphaproteobacteria</taxon>
        <taxon>Rhodospirillales</taxon>
        <taxon>Azospirillaceae</taxon>
        <taxon>Azospirillum</taxon>
    </lineage>
</organism>
<dbReference type="Pfam" id="PF20104">
    <property type="entry name" value="DUF6494"/>
    <property type="match status" value="1"/>
</dbReference>
<reference evidence="1 2" key="1">
    <citation type="journal article" date="2013" name="Int. J. Syst. Evol. Microbiol.">
        <title>Azospirillum humicireducens sp. nov., a nitrogen-fixing bacterium isolated from a microbial fuel cell.</title>
        <authorList>
            <person name="Zhou S."/>
            <person name="Han L."/>
            <person name="Wang Y."/>
            <person name="Yang G."/>
            <person name="Zhuang L."/>
            <person name="Hu P."/>
        </authorList>
    </citation>
    <scope>NUCLEOTIDE SEQUENCE [LARGE SCALE GENOMIC DNA]</scope>
    <source>
        <strain evidence="1 2">SgZ-5</strain>
    </source>
</reference>
<dbReference type="STRING" id="1226968.A6A40_07385"/>
<sequence>MDNETFNPVLRKFLKQVGVTSQRDIELAVGRALADGRLDGVTSLPVRVVLTVDGIDLTHEVAGDLSLEQSPR</sequence>
<dbReference type="Proteomes" id="UP000077405">
    <property type="component" value="Chromosome"/>
</dbReference>
<dbReference type="KEGG" id="ahu:A6A40_07385"/>
<gene>
    <name evidence="1" type="ORF">A6A40_07385</name>
</gene>
<proteinExistence type="predicted"/>
<dbReference type="EMBL" id="CP015285">
    <property type="protein sequence ID" value="ANC91743.1"/>
    <property type="molecule type" value="Genomic_DNA"/>
</dbReference>